<evidence type="ECO:0000256" key="7">
    <source>
        <dbReference type="ARBA" id="ARBA00022989"/>
    </source>
</evidence>
<comment type="similarity">
    <text evidence="3 13">Belongs to the cytochrome P450 family.</text>
</comment>
<proteinExistence type="inferred from homology"/>
<evidence type="ECO:0000256" key="10">
    <source>
        <dbReference type="ARBA" id="ARBA00023033"/>
    </source>
</evidence>
<feature type="transmembrane region" description="Helical" evidence="14">
    <location>
        <begin position="12"/>
        <end position="35"/>
    </location>
</feature>
<dbReference type="CDD" id="cd11058">
    <property type="entry name" value="CYP60B-like"/>
    <property type="match status" value="1"/>
</dbReference>
<dbReference type="GO" id="GO:0004497">
    <property type="term" value="F:monooxygenase activity"/>
    <property type="evidence" value="ECO:0007669"/>
    <property type="project" value="UniProtKB-KW"/>
</dbReference>
<dbReference type="PROSITE" id="PS00086">
    <property type="entry name" value="CYTOCHROME_P450"/>
    <property type="match status" value="1"/>
</dbReference>
<dbReference type="GO" id="GO:0009403">
    <property type="term" value="P:toxin biosynthetic process"/>
    <property type="evidence" value="ECO:0007669"/>
    <property type="project" value="UniProtKB-ARBA"/>
</dbReference>
<reference evidence="17" key="2">
    <citation type="submission" date="2020-04" db="EMBL/GenBank/DDBJ databases">
        <authorList>
            <consortium name="NCBI Genome Project"/>
        </authorList>
    </citation>
    <scope>NUCLEOTIDE SEQUENCE</scope>
    <source>
        <strain evidence="17">CBS 304.34</strain>
    </source>
</reference>
<evidence type="ECO:0000256" key="5">
    <source>
        <dbReference type="ARBA" id="ARBA00022692"/>
    </source>
</evidence>
<dbReference type="Pfam" id="PF00067">
    <property type="entry name" value="p450"/>
    <property type="match status" value="1"/>
</dbReference>
<keyword evidence="16" id="KW-1185">Reference proteome</keyword>
<dbReference type="InterPro" id="IPR050121">
    <property type="entry name" value="Cytochrome_P450_monoxygenase"/>
</dbReference>
<feature type="binding site" description="axial binding residue" evidence="12">
    <location>
        <position position="448"/>
    </location>
    <ligand>
        <name>heme</name>
        <dbReference type="ChEBI" id="CHEBI:30413"/>
    </ligand>
    <ligandPart>
        <name>Fe</name>
        <dbReference type="ChEBI" id="CHEBI:18248"/>
    </ligandPart>
</feature>
<feature type="non-terminal residue" evidence="15">
    <location>
        <position position="1"/>
    </location>
</feature>
<dbReference type="GO" id="GO:0016705">
    <property type="term" value="F:oxidoreductase activity, acting on paired donors, with incorporation or reduction of molecular oxygen"/>
    <property type="evidence" value="ECO:0007669"/>
    <property type="project" value="InterPro"/>
</dbReference>
<evidence type="ECO:0000256" key="3">
    <source>
        <dbReference type="ARBA" id="ARBA00010617"/>
    </source>
</evidence>
<keyword evidence="9 12" id="KW-0408">Iron</keyword>
<evidence type="ECO:0000256" key="14">
    <source>
        <dbReference type="SAM" id="Phobius"/>
    </source>
</evidence>
<dbReference type="PANTHER" id="PTHR24305:SF210">
    <property type="entry name" value="CYTOCHROME P450 MONOOXYGENASE ASQL-RELATED"/>
    <property type="match status" value="1"/>
</dbReference>
<dbReference type="SUPFAM" id="SSF48264">
    <property type="entry name" value="Cytochrome P450"/>
    <property type="match status" value="1"/>
</dbReference>
<comment type="subcellular location">
    <subcellularLocation>
        <location evidence="2">Membrane</location>
        <topology evidence="2">Single-pass membrane protein</topology>
    </subcellularLocation>
</comment>
<dbReference type="GO" id="GO:0005506">
    <property type="term" value="F:iron ion binding"/>
    <property type="evidence" value="ECO:0007669"/>
    <property type="project" value="InterPro"/>
</dbReference>
<reference evidence="15 17" key="1">
    <citation type="journal article" date="2020" name="Stud. Mycol.">
        <title>101 Dothideomycetes genomes: a test case for predicting lifestyles and emergence of pathogens.</title>
        <authorList>
            <person name="Haridas S."/>
            <person name="Albert R."/>
            <person name="Binder M."/>
            <person name="Bloem J."/>
            <person name="Labutti K."/>
            <person name="Salamov A."/>
            <person name="Andreopoulos B."/>
            <person name="Baker S."/>
            <person name="Barry K."/>
            <person name="Bills G."/>
            <person name="Bluhm B."/>
            <person name="Cannon C."/>
            <person name="Castanera R."/>
            <person name="Culley D."/>
            <person name="Daum C."/>
            <person name="Ezra D."/>
            <person name="Gonzalez J."/>
            <person name="Henrissat B."/>
            <person name="Kuo A."/>
            <person name="Liang C."/>
            <person name="Lipzen A."/>
            <person name="Lutzoni F."/>
            <person name="Magnuson J."/>
            <person name="Mondo S."/>
            <person name="Nolan M."/>
            <person name="Ohm R."/>
            <person name="Pangilinan J."/>
            <person name="Park H.-J."/>
            <person name="Ramirez L."/>
            <person name="Alfaro M."/>
            <person name="Sun H."/>
            <person name="Tritt A."/>
            <person name="Yoshinaga Y."/>
            <person name="Zwiers L.-H."/>
            <person name="Turgeon B."/>
            <person name="Goodwin S."/>
            <person name="Spatafora J."/>
            <person name="Crous P."/>
            <person name="Grigoriev I."/>
        </authorList>
    </citation>
    <scope>NUCLEOTIDE SEQUENCE</scope>
    <source>
        <strain evidence="15 17">CBS 304.34</strain>
    </source>
</reference>
<dbReference type="PRINTS" id="PR00385">
    <property type="entry name" value="P450"/>
</dbReference>
<evidence type="ECO:0000256" key="13">
    <source>
        <dbReference type="RuleBase" id="RU000461"/>
    </source>
</evidence>
<accession>A0A6A6YH61</accession>
<keyword evidence="8 13" id="KW-0560">Oxidoreductase</keyword>
<sequence length="512" mass="57657">MGFVDDFTSFKLASPAGLVLIPTLGISAILSYYIIIGLYNITFHPLAKYPGPKSYGFTRLTWSLDVISGKSCFRLAALHDKYGEVVRIGPNELSYTNSKVWKEVFGSQPGGKPQMQKDPLHYQKHDKTPSLHVSGDADHTRMRRLIAHAFSDKALRDQEYIMQNYSSLLISRLREVSAGGTTVNIRQWYHWALFDLFGDLCYCEPFGCLRDGKSHPWVDIIGESIQAFAYIGLARRIPGLQKLLFKMMPKKKIEQAAWHTKFSSDLADKRMAMQTDRPDFMSFLLKYNDEKGLSIPEIRSNSNVLIPGGSETTGTFLAGTTWHLLKNPDKMKKLVQEVRGAFATQEEITVVKLNQLKYLTAVIEEGLRVYPPVPSNMPRSIPPEGATVCGKWVPGGTSVAIAPWPMFTSAANFSDPLSFIPERWLGDPLFAHDDRAAFQPFSSGPRNCIGKNLAYAEMRMVLAKMVWNFDLVLQPESENWFPHEMVVVWNIPPLHIKLIPVVREPAITVTES</sequence>
<dbReference type="InterPro" id="IPR036396">
    <property type="entry name" value="Cyt_P450_sf"/>
</dbReference>
<dbReference type="OrthoDB" id="1470350at2759"/>
<comment type="cofactor">
    <cofactor evidence="1 12">
        <name>heme</name>
        <dbReference type="ChEBI" id="CHEBI:30413"/>
    </cofactor>
</comment>
<keyword evidence="5 14" id="KW-0812">Transmembrane</keyword>
<gene>
    <name evidence="15 17" type="ORF">BDZ99DRAFT_418944</name>
</gene>
<evidence type="ECO:0000256" key="2">
    <source>
        <dbReference type="ARBA" id="ARBA00004167"/>
    </source>
</evidence>
<evidence type="ECO:0000256" key="4">
    <source>
        <dbReference type="ARBA" id="ARBA00022617"/>
    </source>
</evidence>
<dbReference type="Gene3D" id="1.10.630.10">
    <property type="entry name" value="Cytochrome P450"/>
    <property type="match status" value="1"/>
</dbReference>
<dbReference type="GeneID" id="54457767"/>
<dbReference type="GO" id="GO:0016020">
    <property type="term" value="C:membrane"/>
    <property type="evidence" value="ECO:0007669"/>
    <property type="project" value="UniProtKB-SubCell"/>
</dbReference>
<dbReference type="RefSeq" id="XP_033575105.1">
    <property type="nucleotide sequence ID" value="XM_033716874.1"/>
</dbReference>
<evidence type="ECO:0000256" key="6">
    <source>
        <dbReference type="ARBA" id="ARBA00022723"/>
    </source>
</evidence>
<reference evidence="17" key="3">
    <citation type="submission" date="2025-04" db="UniProtKB">
        <authorList>
            <consortium name="RefSeq"/>
        </authorList>
    </citation>
    <scope>IDENTIFICATION</scope>
    <source>
        <strain evidence="17">CBS 304.34</strain>
    </source>
</reference>
<keyword evidence="7 14" id="KW-1133">Transmembrane helix</keyword>
<protein>
    <submittedName>
        <fullName evidence="15 17">Benzoate 4-monooxygenase cytochrome P450</fullName>
    </submittedName>
</protein>
<keyword evidence="4 12" id="KW-0349">Heme</keyword>
<dbReference type="InterPro" id="IPR002401">
    <property type="entry name" value="Cyt_P450_E_grp-I"/>
</dbReference>
<organism evidence="15">
    <name type="scientific">Mytilinidion resinicola</name>
    <dbReference type="NCBI Taxonomy" id="574789"/>
    <lineage>
        <taxon>Eukaryota</taxon>
        <taxon>Fungi</taxon>
        <taxon>Dikarya</taxon>
        <taxon>Ascomycota</taxon>
        <taxon>Pezizomycotina</taxon>
        <taxon>Dothideomycetes</taxon>
        <taxon>Pleosporomycetidae</taxon>
        <taxon>Mytilinidiales</taxon>
        <taxon>Mytilinidiaceae</taxon>
        <taxon>Mytilinidion</taxon>
    </lineage>
</organism>
<dbReference type="PRINTS" id="PR00463">
    <property type="entry name" value="EP450I"/>
</dbReference>
<dbReference type="AlphaFoldDB" id="A0A6A6YH61"/>
<dbReference type="PANTHER" id="PTHR24305">
    <property type="entry name" value="CYTOCHROME P450"/>
    <property type="match status" value="1"/>
</dbReference>
<evidence type="ECO:0000256" key="11">
    <source>
        <dbReference type="ARBA" id="ARBA00023136"/>
    </source>
</evidence>
<evidence type="ECO:0000313" key="16">
    <source>
        <dbReference type="Proteomes" id="UP000504636"/>
    </source>
</evidence>
<evidence type="ECO:0000313" key="15">
    <source>
        <dbReference type="EMBL" id="KAF2808141.1"/>
    </source>
</evidence>
<dbReference type="Proteomes" id="UP000504636">
    <property type="component" value="Unplaced"/>
</dbReference>
<dbReference type="InterPro" id="IPR001128">
    <property type="entry name" value="Cyt_P450"/>
</dbReference>
<dbReference type="EMBL" id="MU003703">
    <property type="protein sequence ID" value="KAF2808141.1"/>
    <property type="molecule type" value="Genomic_DNA"/>
</dbReference>
<evidence type="ECO:0000313" key="17">
    <source>
        <dbReference type="RefSeq" id="XP_033575105.1"/>
    </source>
</evidence>
<evidence type="ECO:0000256" key="12">
    <source>
        <dbReference type="PIRSR" id="PIRSR602401-1"/>
    </source>
</evidence>
<keyword evidence="6 12" id="KW-0479">Metal-binding</keyword>
<keyword evidence="11 14" id="KW-0472">Membrane</keyword>
<keyword evidence="10 13" id="KW-0503">Monooxygenase</keyword>
<evidence type="ECO:0000256" key="9">
    <source>
        <dbReference type="ARBA" id="ARBA00023004"/>
    </source>
</evidence>
<dbReference type="InterPro" id="IPR017972">
    <property type="entry name" value="Cyt_P450_CS"/>
</dbReference>
<name>A0A6A6YH61_9PEZI</name>
<dbReference type="GO" id="GO:0020037">
    <property type="term" value="F:heme binding"/>
    <property type="evidence" value="ECO:0007669"/>
    <property type="project" value="InterPro"/>
</dbReference>
<evidence type="ECO:0000256" key="8">
    <source>
        <dbReference type="ARBA" id="ARBA00023002"/>
    </source>
</evidence>
<evidence type="ECO:0000256" key="1">
    <source>
        <dbReference type="ARBA" id="ARBA00001971"/>
    </source>
</evidence>
<dbReference type="FunFam" id="1.10.630.10:FF:000047">
    <property type="entry name" value="Cytochrome P450 monooxygenase"/>
    <property type="match status" value="1"/>
</dbReference>